<dbReference type="EMBL" id="JADGMS010000002">
    <property type="protein sequence ID" value="KAF9688048.1"/>
    <property type="molecule type" value="Genomic_DNA"/>
</dbReference>
<organism evidence="4 5">
    <name type="scientific">Salix dunnii</name>
    <dbReference type="NCBI Taxonomy" id="1413687"/>
    <lineage>
        <taxon>Eukaryota</taxon>
        <taxon>Viridiplantae</taxon>
        <taxon>Streptophyta</taxon>
        <taxon>Embryophyta</taxon>
        <taxon>Tracheophyta</taxon>
        <taxon>Spermatophyta</taxon>
        <taxon>Magnoliopsida</taxon>
        <taxon>eudicotyledons</taxon>
        <taxon>Gunneridae</taxon>
        <taxon>Pentapetalae</taxon>
        <taxon>rosids</taxon>
        <taxon>fabids</taxon>
        <taxon>Malpighiales</taxon>
        <taxon>Salicaceae</taxon>
        <taxon>Saliceae</taxon>
        <taxon>Salix</taxon>
    </lineage>
</organism>
<sequence>MKEEENSSIEAQTGLFDSIFLHQDSNACPAKDYYTYNSFIQASRTGSSIKRKREIAASLAQISHETTGGWPSYRTRWTICMGFVLQERRITIMDQQVPRIDPKKLYILEKA</sequence>
<dbReference type="Gene3D" id="1.10.530.10">
    <property type="match status" value="1"/>
</dbReference>
<dbReference type="GO" id="GO:0008061">
    <property type="term" value="F:chitin binding"/>
    <property type="evidence" value="ECO:0007669"/>
    <property type="project" value="UniProtKB-KW"/>
</dbReference>
<name>A0A835N8H6_9ROSI</name>
<dbReference type="Pfam" id="PF00182">
    <property type="entry name" value="Glyco_hydro_19"/>
    <property type="match status" value="1"/>
</dbReference>
<dbReference type="Proteomes" id="UP000657918">
    <property type="component" value="Unassembled WGS sequence"/>
</dbReference>
<keyword evidence="5" id="KW-1185">Reference proteome</keyword>
<evidence type="ECO:0000259" key="3">
    <source>
        <dbReference type="Pfam" id="PF00182"/>
    </source>
</evidence>
<dbReference type="SUPFAM" id="SSF53955">
    <property type="entry name" value="Lysozyme-like"/>
    <property type="match status" value="1"/>
</dbReference>
<keyword evidence="2" id="KW-0147">Chitin-binding</keyword>
<comment type="caution">
    <text evidence="4">The sequence shown here is derived from an EMBL/GenBank/DDBJ whole genome shotgun (WGS) entry which is preliminary data.</text>
</comment>
<dbReference type="PANTHER" id="PTHR22595">
    <property type="entry name" value="CHITINASE-RELATED"/>
    <property type="match status" value="1"/>
</dbReference>
<dbReference type="GO" id="GO:0004568">
    <property type="term" value="F:chitinase activity"/>
    <property type="evidence" value="ECO:0007669"/>
    <property type="project" value="InterPro"/>
</dbReference>
<dbReference type="InterPro" id="IPR000726">
    <property type="entry name" value="Glyco_hydro_19_cat"/>
</dbReference>
<evidence type="ECO:0000256" key="2">
    <source>
        <dbReference type="ARBA" id="ARBA00022669"/>
    </source>
</evidence>
<proteinExistence type="inferred from homology"/>
<dbReference type="GO" id="GO:0006032">
    <property type="term" value="P:chitin catabolic process"/>
    <property type="evidence" value="ECO:0007669"/>
    <property type="project" value="InterPro"/>
</dbReference>
<dbReference type="GO" id="GO:0016998">
    <property type="term" value="P:cell wall macromolecule catabolic process"/>
    <property type="evidence" value="ECO:0007669"/>
    <property type="project" value="InterPro"/>
</dbReference>
<evidence type="ECO:0000256" key="1">
    <source>
        <dbReference type="ARBA" id="ARBA00009373"/>
    </source>
</evidence>
<dbReference type="InterPro" id="IPR023346">
    <property type="entry name" value="Lysozyme-like_dom_sf"/>
</dbReference>
<feature type="domain" description="Glycoside hydrolase family 19 catalytic" evidence="3">
    <location>
        <begin position="14"/>
        <end position="84"/>
    </location>
</feature>
<reference evidence="4 5" key="1">
    <citation type="submission" date="2020-10" db="EMBL/GenBank/DDBJ databases">
        <title>Plant Genome Project.</title>
        <authorList>
            <person name="Zhang R.-G."/>
        </authorList>
    </citation>
    <scope>NUCLEOTIDE SEQUENCE [LARGE SCALE GENOMIC DNA]</scope>
    <source>
        <strain evidence="4">FAFU-HL-1</strain>
        <tissue evidence="4">Leaf</tissue>
    </source>
</reference>
<protein>
    <recommendedName>
        <fullName evidence="3">Glycoside hydrolase family 19 catalytic domain-containing protein</fullName>
    </recommendedName>
</protein>
<gene>
    <name evidence="4" type="ORF">SADUNF_Sadunf02G0156400</name>
</gene>
<accession>A0A835N8H6</accession>
<comment type="similarity">
    <text evidence="1">Belongs to the glycosyl hydrolase 19 family. Chitinase class I subfamily.</text>
</comment>
<evidence type="ECO:0000313" key="5">
    <source>
        <dbReference type="Proteomes" id="UP000657918"/>
    </source>
</evidence>
<dbReference type="PANTHER" id="PTHR22595:SF111">
    <property type="entry name" value="CHITINASE 10"/>
    <property type="match status" value="1"/>
</dbReference>
<evidence type="ECO:0000313" key="4">
    <source>
        <dbReference type="EMBL" id="KAF9688048.1"/>
    </source>
</evidence>
<dbReference type="AlphaFoldDB" id="A0A835N8H6"/>
<dbReference type="OrthoDB" id="617225at2759"/>